<feature type="transmembrane region" description="Helical" evidence="7">
    <location>
        <begin position="34"/>
        <end position="54"/>
    </location>
</feature>
<keyword evidence="5 7" id="KW-1133">Transmembrane helix</keyword>
<dbReference type="PATRIC" id="fig|29343.3.peg.418"/>
<evidence type="ECO:0000256" key="6">
    <source>
        <dbReference type="ARBA" id="ARBA00023136"/>
    </source>
</evidence>
<organism evidence="9 10">
    <name type="scientific">[Clostridium] cellulosi</name>
    <dbReference type="NCBI Taxonomy" id="29343"/>
    <lineage>
        <taxon>Bacteria</taxon>
        <taxon>Bacillati</taxon>
        <taxon>Bacillota</taxon>
        <taxon>Clostridia</taxon>
        <taxon>Eubacteriales</taxon>
        <taxon>Oscillospiraceae</taxon>
        <taxon>Oscillospiraceae incertae sedis</taxon>
    </lineage>
</organism>
<accession>A0A078KIY0</accession>
<sequence length="396" mass="42393">MYSLLLAIIYLAFISLGLPDSLLGSAWPVMYRQFGVPLSYAGIITMIIAGGTIISSLMSDRLTKRFGAGLITAVSVLMTAAALFGFSISGSIIMLCLWAVPYGLGAGAVDAALNNYVALYYTSKHMNWLHCFWGVGAAISPYIMSYCLMSGAGWAAGYRSVAGIQIVLTAILFISLPLWKKPSADKGHTNSGAVSLNLFQALKIPGVKLVLVTFFSYCAVETTTGLWASSYLVQYRGVNTETAARFASLFFLGITFGRFLCGFISERIGDKWLIRYGIIVIMAGILLVGLPVGTDVLSLFGLIVIGLGCAPVYPAVIHSTPSNFGRENSQAIIGIQMASAYTGSTFMPPLFGLIADNVSIGAYPIFLMIFAALMLLMSERLNITVSKKSIAQSDKI</sequence>
<evidence type="ECO:0000256" key="3">
    <source>
        <dbReference type="ARBA" id="ARBA00022448"/>
    </source>
</evidence>
<keyword evidence="6 7" id="KW-0472">Membrane</keyword>
<dbReference type="InterPro" id="IPR011701">
    <property type="entry name" value="MFS"/>
</dbReference>
<feature type="transmembrane region" description="Helical" evidence="7">
    <location>
        <begin position="209"/>
        <end position="230"/>
    </location>
</feature>
<evidence type="ECO:0000256" key="5">
    <source>
        <dbReference type="ARBA" id="ARBA00022989"/>
    </source>
</evidence>
<protein>
    <submittedName>
        <fullName evidence="9">Transporter, putative fucose permease</fullName>
    </submittedName>
</protein>
<dbReference type="Proteomes" id="UP000032431">
    <property type="component" value="Chromosome I"/>
</dbReference>
<dbReference type="EMBL" id="LM995447">
    <property type="protein sequence ID" value="CDZ23541.1"/>
    <property type="molecule type" value="Genomic_DNA"/>
</dbReference>
<feature type="transmembrane region" description="Helical" evidence="7">
    <location>
        <begin position="92"/>
        <end position="113"/>
    </location>
</feature>
<dbReference type="AlphaFoldDB" id="A0A078KIY0"/>
<dbReference type="STRING" id="29343.CCDG5_0403"/>
<feature type="transmembrane region" description="Helical" evidence="7">
    <location>
        <begin position="299"/>
        <end position="319"/>
    </location>
</feature>
<feature type="transmembrane region" description="Helical" evidence="7">
    <location>
        <begin position="66"/>
        <end position="86"/>
    </location>
</feature>
<evidence type="ECO:0000259" key="8">
    <source>
        <dbReference type="PROSITE" id="PS50850"/>
    </source>
</evidence>
<dbReference type="OrthoDB" id="9795150at2"/>
<evidence type="ECO:0000256" key="2">
    <source>
        <dbReference type="ARBA" id="ARBA00008335"/>
    </source>
</evidence>
<dbReference type="KEGG" id="ccel:CCDG5_0403"/>
<dbReference type="SUPFAM" id="SSF103473">
    <property type="entry name" value="MFS general substrate transporter"/>
    <property type="match status" value="1"/>
</dbReference>
<feature type="transmembrane region" description="Helical" evidence="7">
    <location>
        <begin position="156"/>
        <end position="179"/>
    </location>
</feature>
<feature type="transmembrane region" description="Helical" evidence="7">
    <location>
        <begin position="331"/>
        <end position="354"/>
    </location>
</feature>
<feature type="transmembrane region" description="Helical" evidence="7">
    <location>
        <begin position="273"/>
        <end position="293"/>
    </location>
</feature>
<dbReference type="GO" id="GO:0005886">
    <property type="term" value="C:plasma membrane"/>
    <property type="evidence" value="ECO:0007669"/>
    <property type="project" value="UniProtKB-SubCell"/>
</dbReference>
<dbReference type="PROSITE" id="PS50850">
    <property type="entry name" value="MFS"/>
    <property type="match status" value="1"/>
</dbReference>
<dbReference type="Gene3D" id="1.20.1250.20">
    <property type="entry name" value="MFS general substrate transporter like domains"/>
    <property type="match status" value="2"/>
</dbReference>
<feature type="transmembrane region" description="Helical" evidence="7">
    <location>
        <begin position="242"/>
        <end position="261"/>
    </location>
</feature>
<dbReference type="InterPro" id="IPR036259">
    <property type="entry name" value="MFS_trans_sf"/>
</dbReference>
<comment type="similarity">
    <text evidence="2">Belongs to the major facilitator superfamily.</text>
</comment>
<dbReference type="Pfam" id="PF07690">
    <property type="entry name" value="MFS_1"/>
    <property type="match status" value="1"/>
</dbReference>
<name>A0A078KIY0_9FIRM</name>
<gene>
    <name evidence="9" type="ORF">CCDG5_0403</name>
</gene>
<dbReference type="HOGENOM" id="CLU_021993_2_0_9"/>
<feature type="domain" description="Major facilitator superfamily (MFS) profile" evidence="8">
    <location>
        <begin position="5"/>
        <end position="389"/>
    </location>
</feature>
<keyword evidence="3" id="KW-0813">Transport</keyword>
<evidence type="ECO:0000313" key="9">
    <source>
        <dbReference type="EMBL" id="CDZ23541.1"/>
    </source>
</evidence>
<keyword evidence="10" id="KW-1185">Reference proteome</keyword>
<evidence type="ECO:0000313" key="10">
    <source>
        <dbReference type="Proteomes" id="UP000032431"/>
    </source>
</evidence>
<feature type="transmembrane region" description="Helical" evidence="7">
    <location>
        <begin position="125"/>
        <end position="144"/>
    </location>
</feature>
<evidence type="ECO:0000256" key="4">
    <source>
        <dbReference type="ARBA" id="ARBA00022692"/>
    </source>
</evidence>
<feature type="transmembrane region" description="Helical" evidence="7">
    <location>
        <begin position="360"/>
        <end position="378"/>
    </location>
</feature>
<proteinExistence type="inferred from homology"/>
<dbReference type="InterPro" id="IPR051788">
    <property type="entry name" value="MFS_Transporter"/>
</dbReference>
<dbReference type="GO" id="GO:0022857">
    <property type="term" value="F:transmembrane transporter activity"/>
    <property type="evidence" value="ECO:0007669"/>
    <property type="project" value="InterPro"/>
</dbReference>
<reference evidence="10" key="1">
    <citation type="submission" date="2014-07" db="EMBL/GenBank/DDBJ databases">
        <authorList>
            <person name="Wibberg D."/>
        </authorList>
    </citation>
    <scope>NUCLEOTIDE SEQUENCE [LARGE SCALE GENOMIC DNA]</scope>
    <source>
        <strain evidence="10">DG5</strain>
    </source>
</reference>
<dbReference type="PANTHER" id="PTHR23514:SF3">
    <property type="entry name" value="BYPASS OF STOP CODON PROTEIN 6"/>
    <property type="match status" value="1"/>
</dbReference>
<keyword evidence="4 7" id="KW-0812">Transmembrane</keyword>
<evidence type="ECO:0000256" key="7">
    <source>
        <dbReference type="SAM" id="Phobius"/>
    </source>
</evidence>
<dbReference type="PANTHER" id="PTHR23514">
    <property type="entry name" value="BYPASS OF STOP CODON PROTEIN 6"/>
    <property type="match status" value="1"/>
</dbReference>
<comment type="subcellular location">
    <subcellularLocation>
        <location evidence="1">Cell membrane</location>
        <topology evidence="1">Multi-pass membrane protein</topology>
    </subcellularLocation>
</comment>
<evidence type="ECO:0000256" key="1">
    <source>
        <dbReference type="ARBA" id="ARBA00004651"/>
    </source>
</evidence>
<dbReference type="InterPro" id="IPR020846">
    <property type="entry name" value="MFS_dom"/>
</dbReference>